<gene>
    <name evidence="2" type="ORF">BN980_GECA03s00758g</name>
</gene>
<reference evidence="2" key="1">
    <citation type="submission" date="2014-03" db="EMBL/GenBank/DDBJ databases">
        <authorList>
            <person name="Casaregola S."/>
        </authorList>
    </citation>
    <scope>NUCLEOTIDE SEQUENCE [LARGE SCALE GENOMIC DNA]</scope>
    <source>
        <strain evidence="2">CLIB 918</strain>
    </source>
</reference>
<keyword evidence="3" id="KW-1185">Reference proteome</keyword>
<evidence type="ECO:0000313" key="2">
    <source>
        <dbReference type="EMBL" id="CDO52366.1"/>
    </source>
</evidence>
<protein>
    <submittedName>
        <fullName evidence="2">Uncharacterized protein</fullName>
    </submittedName>
</protein>
<dbReference type="EMBL" id="CCBN010000003">
    <property type="protein sequence ID" value="CDO52366.1"/>
    <property type="molecule type" value="Genomic_DNA"/>
</dbReference>
<name>A0A0J9X588_GEOCN</name>
<sequence length="207" mass="22353">MEGGFDLIISKVFLEFAKNAQGGTTPDLARTATDVTRAVQLQLVKHHKMAYNPVQSIVRINGNELVEDILETSGGGTSAAHAPPPYTRRDTGDGAAYTPPDLLLVPAMSRPKQLEIDSHTKLHESVIFNSIWNLLSLLAETHLNNTSSPNPNVFKVLITGLGTGVGGVAHEVAAFHMYKALSIYAKALHLQSTHPTAISKLIQNEIK</sequence>
<dbReference type="AlphaFoldDB" id="A0A0J9X588"/>
<evidence type="ECO:0000256" key="1">
    <source>
        <dbReference type="SAM" id="MobiDB-lite"/>
    </source>
</evidence>
<feature type="region of interest" description="Disordered" evidence="1">
    <location>
        <begin position="74"/>
        <end position="93"/>
    </location>
</feature>
<organism evidence="2 3">
    <name type="scientific">Geotrichum candidum</name>
    <name type="common">Oospora lactis</name>
    <name type="synonym">Dipodascus geotrichum</name>
    <dbReference type="NCBI Taxonomy" id="1173061"/>
    <lineage>
        <taxon>Eukaryota</taxon>
        <taxon>Fungi</taxon>
        <taxon>Dikarya</taxon>
        <taxon>Ascomycota</taxon>
        <taxon>Saccharomycotina</taxon>
        <taxon>Dipodascomycetes</taxon>
        <taxon>Dipodascales</taxon>
        <taxon>Dipodascaceae</taxon>
        <taxon>Geotrichum</taxon>
    </lineage>
</organism>
<dbReference type="InterPro" id="IPR043472">
    <property type="entry name" value="Macro_dom-like"/>
</dbReference>
<dbReference type="Gene3D" id="3.40.220.10">
    <property type="entry name" value="Leucine Aminopeptidase, subunit E, domain 1"/>
    <property type="match status" value="1"/>
</dbReference>
<accession>A0A0J9X588</accession>
<dbReference type="Proteomes" id="UP000242525">
    <property type="component" value="Unassembled WGS sequence"/>
</dbReference>
<comment type="caution">
    <text evidence="2">The sequence shown here is derived from an EMBL/GenBank/DDBJ whole genome shotgun (WGS) entry which is preliminary data.</text>
</comment>
<proteinExistence type="predicted"/>
<evidence type="ECO:0000313" key="3">
    <source>
        <dbReference type="Proteomes" id="UP000242525"/>
    </source>
</evidence>